<feature type="transmembrane region" description="Helical" evidence="1">
    <location>
        <begin position="6"/>
        <end position="26"/>
    </location>
</feature>
<gene>
    <name evidence="2" type="ORF">GCM10023352_07050</name>
</gene>
<comment type="caution">
    <text evidence="2">The sequence shown here is derived from an EMBL/GenBank/DDBJ whole genome shotgun (WGS) entry which is preliminary data.</text>
</comment>
<keyword evidence="3" id="KW-1185">Reference proteome</keyword>
<evidence type="ECO:0000313" key="2">
    <source>
        <dbReference type="EMBL" id="GAA4791502.1"/>
    </source>
</evidence>
<accession>A0ABP9BAM9</accession>
<sequence length="54" mass="5728">MAWGGIIAGALCIPLAIGMLLVTSWFMRVAEQANCEVLYLGNEEAIAECVAENA</sequence>
<protein>
    <submittedName>
        <fullName evidence="2">Uncharacterized protein</fullName>
    </submittedName>
</protein>
<keyword evidence="1" id="KW-0472">Membrane</keyword>
<keyword evidence="1" id="KW-0812">Transmembrane</keyword>
<organism evidence="2 3">
    <name type="scientific">Rothia endophytica</name>
    <dbReference type="NCBI Taxonomy" id="1324766"/>
    <lineage>
        <taxon>Bacteria</taxon>
        <taxon>Bacillati</taxon>
        <taxon>Actinomycetota</taxon>
        <taxon>Actinomycetes</taxon>
        <taxon>Micrococcales</taxon>
        <taxon>Micrococcaceae</taxon>
        <taxon>Rothia</taxon>
    </lineage>
</organism>
<dbReference type="Proteomes" id="UP001500187">
    <property type="component" value="Unassembled WGS sequence"/>
</dbReference>
<name>A0ABP9BAM9_9MICC</name>
<proteinExistence type="predicted"/>
<evidence type="ECO:0000313" key="3">
    <source>
        <dbReference type="Proteomes" id="UP001500187"/>
    </source>
</evidence>
<evidence type="ECO:0000256" key="1">
    <source>
        <dbReference type="SAM" id="Phobius"/>
    </source>
</evidence>
<dbReference type="EMBL" id="BAABKP010000001">
    <property type="protein sequence ID" value="GAA4791502.1"/>
    <property type="molecule type" value="Genomic_DNA"/>
</dbReference>
<reference evidence="3" key="1">
    <citation type="journal article" date="2019" name="Int. J. Syst. Evol. Microbiol.">
        <title>The Global Catalogue of Microorganisms (GCM) 10K type strain sequencing project: providing services to taxonomists for standard genome sequencing and annotation.</title>
        <authorList>
            <consortium name="The Broad Institute Genomics Platform"/>
            <consortium name="The Broad Institute Genome Sequencing Center for Infectious Disease"/>
            <person name="Wu L."/>
            <person name="Ma J."/>
        </authorList>
    </citation>
    <scope>NUCLEOTIDE SEQUENCE [LARGE SCALE GENOMIC DNA]</scope>
    <source>
        <strain evidence="3">JCM 18541</strain>
    </source>
</reference>
<keyword evidence="1" id="KW-1133">Transmembrane helix</keyword>